<dbReference type="EMBL" id="CP003154">
    <property type="protein sequence ID" value="AFL72251.1"/>
    <property type="molecule type" value="Genomic_DNA"/>
</dbReference>
<protein>
    <submittedName>
        <fullName evidence="1">Uncharacterized protein</fullName>
    </submittedName>
</protein>
<dbReference type="STRING" id="765911.Thivi_0179"/>
<dbReference type="AlphaFoldDB" id="I3Y5I3"/>
<evidence type="ECO:0000313" key="1">
    <source>
        <dbReference type="EMBL" id="AFL72251.1"/>
    </source>
</evidence>
<dbReference type="RefSeq" id="WP_014776759.1">
    <property type="nucleotide sequence ID" value="NC_018012.1"/>
</dbReference>
<keyword evidence="2" id="KW-1185">Reference proteome</keyword>
<accession>I3Y5I3</accession>
<name>I3Y5I3_THIV6</name>
<dbReference type="HOGENOM" id="CLU_3141757_0_0_6"/>
<dbReference type="KEGG" id="tvi:Thivi_0179"/>
<evidence type="ECO:0000313" key="2">
    <source>
        <dbReference type="Proteomes" id="UP000006062"/>
    </source>
</evidence>
<dbReference type="Proteomes" id="UP000006062">
    <property type="component" value="Chromosome"/>
</dbReference>
<proteinExistence type="predicted"/>
<gene>
    <name evidence="1" type="ordered locus">Thivi_0179</name>
</gene>
<organism evidence="1 2">
    <name type="scientific">Thiocystis violascens (strain ATCC 17096 / DSM 198 / 6111)</name>
    <name type="common">Chromatium violascens</name>
    <dbReference type="NCBI Taxonomy" id="765911"/>
    <lineage>
        <taxon>Bacteria</taxon>
        <taxon>Pseudomonadati</taxon>
        <taxon>Pseudomonadota</taxon>
        <taxon>Gammaproteobacteria</taxon>
        <taxon>Chromatiales</taxon>
        <taxon>Chromatiaceae</taxon>
        <taxon>Thiocystis</taxon>
    </lineage>
</organism>
<sequence length="49" mass="5415">MGESDTFAPGSAPVPVLPLPWLPYGEDDMSFMRLDQADRAALLFFLESL</sequence>
<reference evidence="1 2" key="1">
    <citation type="submission" date="2012-06" db="EMBL/GenBank/DDBJ databases">
        <title>Complete sequence of Thiocystis violascens DSM 198.</title>
        <authorList>
            <consortium name="US DOE Joint Genome Institute"/>
            <person name="Lucas S."/>
            <person name="Han J."/>
            <person name="Lapidus A."/>
            <person name="Cheng J.-F."/>
            <person name="Goodwin L."/>
            <person name="Pitluck S."/>
            <person name="Peters L."/>
            <person name="Ovchinnikova G."/>
            <person name="Teshima H."/>
            <person name="Detter J.C."/>
            <person name="Han C."/>
            <person name="Tapia R."/>
            <person name="Land M."/>
            <person name="Hauser L."/>
            <person name="Kyrpides N."/>
            <person name="Ivanova N."/>
            <person name="Pagani I."/>
            <person name="Vogl K."/>
            <person name="Liu Z."/>
            <person name="Frigaard N.-U."/>
            <person name="Bryant D."/>
            <person name="Woyke T."/>
        </authorList>
    </citation>
    <scope>NUCLEOTIDE SEQUENCE [LARGE SCALE GENOMIC DNA]</scope>
    <source>
        <strain evidence="2">ATCC 17096 / DSM 198 / 6111</strain>
    </source>
</reference>